<dbReference type="STRING" id="74873.A0A084VP75"/>
<dbReference type="EC" id="2.3.2.27" evidence="6"/>
<feature type="coiled-coil region" evidence="17">
    <location>
        <begin position="722"/>
        <end position="749"/>
    </location>
</feature>
<dbReference type="InterPro" id="IPR045132">
    <property type="entry name" value="UBE4"/>
</dbReference>
<evidence type="ECO:0000313" key="22">
    <source>
        <dbReference type="Proteomes" id="UP000030765"/>
    </source>
</evidence>
<comment type="catalytic activity">
    <reaction evidence="1">
        <text>S-ubiquitinyl-[E2 ubiquitin-conjugating enzyme]-L-cysteine + [acceptor protein]-L-lysine = [E2 ubiquitin-conjugating enzyme]-L-cysteine + N(6)-ubiquitinyl-[acceptor protein]-L-lysine.</text>
        <dbReference type="EC" id="2.3.2.27"/>
    </reaction>
</comment>
<comment type="function">
    <text evidence="13">Ubiquitin-protein ligase that probably functions as an E3 ligase in conjunction with specific E1 and E2 ligases. May also function as an E4 ligase mediating the assembly of polyubiquitin chains on substrates ubiquitinated by another E3 ubiquitin ligase. May regulate myosin assembly in striated muscles together with STUB1 and VCP/p97 by targeting myosin chaperone UNC45B for proteasomal degradation.</text>
</comment>
<keyword evidence="8" id="KW-0597">Phosphoprotein</keyword>
<keyword evidence="22" id="KW-1185">Reference proteome</keyword>
<dbReference type="EnsemblMetazoa" id="ASIC007465-RA">
    <property type="protein sequence ID" value="ASIC007465-PA"/>
    <property type="gene ID" value="ASIC007465"/>
</dbReference>
<comment type="similarity">
    <text evidence="5">Belongs to the ubiquitin conjugation factor E4 family.</text>
</comment>
<evidence type="ECO:0000256" key="14">
    <source>
        <dbReference type="ARBA" id="ARBA00072779"/>
    </source>
</evidence>
<dbReference type="GO" id="GO:0005634">
    <property type="term" value="C:nucleus"/>
    <property type="evidence" value="ECO:0007669"/>
    <property type="project" value="UniProtKB-SubCell"/>
</dbReference>
<organism evidence="20">
    <name type="scientific">Anopheles sinensis</name>
    <name type="common">Mosquito</name>
    <dbReference type="NCBI Taxonomy" id="74873"/>
    <lineage>
        <taxon>Eukaryota</taxon>
        <taxon>Metazoa</taxon>
        <taxon>Ecdysozoa</taxon>
        <taxon>Arthropoda</taxon>
        <taxon>Hexapoda</taxon>
        <taxon>Insecta</taxon>
        <taxon>Pterygota</taxon>
        <taxon>Neoptera</taxon>
        <taxon>Endopterygota</taxon>
        <taxon>Diptera</taxon>
        <taxon>Nematocera</taxon>
        <taxon>Culicoidea</taxon>
        <taxon>Culicidae</taxon>
        <taxon>Anophelinae</taxon>
        <taxon>Anopheles</taxon>
    </lineage>
</organism>
<dbReference type="EMBL" id="KE524999">
    <property type="protein sequence ID" value="KFB39769.1"/>
    <property type="molecule type" value="Genomic_DNA"/>
</dbReference>
<evidence type="ECO:0000256" key="4">
    <source>
        <dbReference type="ARBA" id="ARBA00004906"/>
    </source>
</evidence>
<sequence>MNDHEIRARRLRKLEAKNNRNVANNVTPSVAEPPAAGSTTATETIETTQGLIADPQTAGNTGPEQSGSTSSNNDSVSVDSESPPGGSSADQKTDLILPEKIEASLILRGGFDAVGQSQQQKARAPVPTPAAIGTTATTAANRMKSAPPAAVPSPNAWAYKKRSSSDHVGSKKENDHASAGGAAQPGNISSEQDTQTSAEDELLQIMLRIMKINSKARYSNSRFTIDSEILENAIDMLNGQRYAEFCAEVMTEIIKDIYYGKLIEPSGEGSDTGRLSDSWSSIPSKKVKPIMLDEVVLSSGTVRATGSSNAATTPMDIDGGEAEEDVAPFCSSKPSMKAFANNRVAALEYLIGCYLRSNEELYSYTKVKKSKKMYLSETLSTVTAVVRQQALKYAILVLKNTFQNFCGNGDTGGSGGTAASGTKGTIAGSTALEKSPLLTLMYENKVSADFMSNLMAESRSSEGEEDFRVIFNAVLDDLFIDMQNAICNENIVADPLNRLKELIETRVDNTNPICLLIVEHKIFLTAFTPDKYFAREISKVSYLAPFLSLSVLLDENPKFASHHFSENVCDRTLANSFHAILSSTRKVLHSIFLVLLSNQYSRFEMLNYIAAILKSNAKRIQYNADDRFLAKDGFMLNFMSVLQLLSVKINLSRIDPLYPHHPESLVEIEDETKLKFSSQEYTDWLRNLQDVKEWEQHKFVTHCWFLTLHAHHLGIIPAIQRYNKLLRATKELQRMVDELNATKTQWENTPLARRNKQVRDRCVNQINKLSKAKLSCDIAIIDPNVLSACMQFYSSVCEYMLYQIENRPIEGPFTNKQHPSTLVASENFCALPEWYIEDIADFILFCMQHSISVIDYVDNSIITWILTLVCAPHLIKNPYITAKLIEVLFVTSPTIQTTSPRLYLQIINHELAQTALVSALMKFYTDIETTGQSTEFYDKFTIRYHISHLFKGLWDSGVHRQAIVNESKSGKQFVKFVNFFLNDTTYLLDECLEYLKRIHETQVLMLDDAGWNALSQEAQQSRQRQLVQDERQCRSYLTLARETVDMFHYMTIDIKEPFLRPELIDRLSSMLNYNLHQLCGPKCNDLRVRNPHKYGWEPRRLLGQLIDIYLHLSCDEFAAALAADERSFEKRFFEDAANRVERIAVRPQADVDEFRKLIRKAAEIYVKNQENADEFADAPDDFKDPLMDTLMTDPVVLPSGTVMDRAIITRHLLNSSTDPFNRQPLTEDMLQPATELKERIQKWIKDYRAQKKSS</sequence>
<keyword evidence="11" id="KW-0007">Acetylation</keyword>
<dbReference type="VEuPathDB" id="VectorBase:ASIC007465"/>
<feature type="compositionally biased region" description="Low complexity" evidence="18">
    <location>
        <begin position="66"/>
        <end position="88"/>
    </location>
</feature>
<keyword evidence="10" id="KW-0833">Ubl conjugation pathway</keyword>
<evidence type="ECO:0000256" key="16">
    <source>
        <dbReference type="ARBA" id="ARBA00083610"/>
    </source>
</evidence>
<comment type="subcellular location">
    <subcellularLocation>
        <location evidence="3">Cytoplasm</location>
    </subcellularLocation>
    <subcellularLocation>
        <location evidence="2">Nucleus</location>
    </subcellularLocation>
</comment>
<evidence type="ECO:0000256" key="8">
    <source>
        <dbReference type="ARBA" id="ARBA00022553"/>
    </source>
</evidence>
<keyword evidence="17" id="KW-0175">Coiled coil</keyword>
<feature type="region of interest" description="Disordered" evidence="18">
    <location>
        <begin position="1"/>
        <end position="94"/>
    </location>
</feature>
<keyword evidence="9" id="KW-0808">Transferase</keyword>
<dbReference type="EMBL" id="ATLV01014984">
    <property type="status" value="NOT_ANNOTATED_CDS"/>
    <property type="molecule type" value="Genomic_DNA"/>
</dbReference>
<reference evidence="21" key="2">
    <citation type="submission" date="2020-05" db="UniProtKB">
        <authorList>
            <consortium name="EnsemblMetazoa"/>
        </authorList>
    </citation>
    <scope>IDENTIFICATION</scope>
</reference>
<evidence type="ECO:0000313" key="20">
    <source>
        <dbReference type="EMBL" id="KFB39769.1"/>
    </source>
</evidence>
<feature type="compositionally biased region" description="Basic and acidic residues" evidence="18">
    <location>
        <begin position="1"/>
        <end position="18"/>
    </location>
</feature>
<dbReference type="GO" id="GO:0000209">
    <property type="term" value="P:protein polyubiquitination"/>
    <property type="evidence" value="ECO:0007669"/>
    <property type="project" value="TreeGrafter"/>
</dbReference>
<comment type="pathway">
    <text evidence="4">Protein modification; protein ubiquitination.</text>
</comment>
<dbReference type="Gene3D" id="3.30.40.10">
    <property type="entry name" value="Zinc/RING finger domain, C3HC4 (zinc finger)"/>
    <property type="match status" value="1"/>
</dbReference>
<dbReference type="OrthoDB" id="20295at2759"/>
<dbReference type="InterPro" id="IPR003613">
    <property type="entry name" value="Ubox_domain"/>
</dbReference>
<evidence type="ECO:0000256" key="7">
    <source>
        <dbReference type="ARBA" id="ARBA00022490"/>
    </source>
</evidence>
<keyword evidence="7" id="KW-0963">Cytoplasm</keyword>
<evidence type="ECO:0000256" key="2">
    <source>
        <dbReference type="ARBA" id="ARBA00004123"/>
    </source>
</evidence>
<keyword evidence="12" id="KW-0539">Nucleus</keyword>
<evidence type="ECO:0000256" key="9">
    <source>
        <dbReference type="ARBA" id="ARBA00022679"/>
    </source>
</evidence>
<feature type="compositionally biased region" description="Low complexity" evidence="18">
    <location>
        <begin position="39"/>
        <end position="48"/>
    </location>
</feature>
<dbReference type="AlphaFoldDB" id="A0A084VP75"/>
<dbReference type="UniPathway" id="UPA00143"/>
<dbReference type="Pfam" id="PF04564">
    <property type="entry name" value="U-box"/>
    <property type="match status" value="1"/>
</dbReference>
<dbReference type="PANTHER" id="PTHR13931:SF2">
    <property type="entry name" value="UBIQUITIN CONJUGATION FACTOR E4 B"/>
    <property type="match status" value="1"/>
</dbReference>
<evidence type="ECO:0000256" key="5">
    <source>
        <dbReference type="ARBA" id="ARBA00007434"/>
    </source>
</evidence>
<name>A0A084VP75_ANOSI</name>
<dbReference type="CDD" id="cd16658">
    <property type="entry name" value="RING-Ubox_UBE4B"/>
    <property type="match status" value="1"/>
</dbReference>
<feature type="compositionally biased region" description="Polar residues" evidence="18">
    <location>
        <begin position="186"/>
        <end position="197"/>
    </location>
</feature>
<dbReference type="FunFam" id="3.30.40.10:FF:000060">
    <property type="entry name" value="ubiquitin conjugation factor E4 B"/>
    <property type="match status" value="1"/>
</dbReference>
<dbReference type="SMART" id="SM00504">
    <property type="entry name" value="Ubox"/>
    <property type="match status" value="1"/>
</dbReference>
<dbReference type="Pfam" id="PF10408">
    <property type="entry name" value="Ufd2P_core"/>
    <property type="match status" value="1"/>
</dbReference>
<dbReference type="VEuPathDB" id="VectorBase:ASIS016219"/>
<dbReference type="PROSITE" id="PS51698">
    <property type="entry name" value="U_BOX"/>
    <property type="match status" value="1"/>
</dbReference>
<evidence type="ECO:0000256" key="18">
    <source>
        <dbReference type="SAM" id="MobiDB-lite"/>
    </source>
</evidence>
<feature type="compositionally biased region" description="Low complexity" evidence="18">
    <location>
        <begin position="140"/>
        <end position="158"/>
    </location>
</feature>
<dbReference type="Proteomes" id="UP000030765">
    <property type="component" value="Unassembled WGS sequence"/>
</dbReference>
<dbReference type="InterPro" id="IPR019474">
    <property type="entry name" value="Ub_conjug_fac_E4_core"/>
</dbReference>
<evidence type="ECO:0000313" key="21">
    <source>
        <dbReference type="EnsemblMetazoa" id="ASIC007465-PA"/>
    </source>
</evidence>
<evidence type="ECO:0000256" key="1">
    <source>
        <dbReference type="ARBA" id="ARBA00000900"/>
    </source>
</evidence>
<evidence type="ECO:0000256" key="13">
    <source>
        <dbReference type="ARBA" id="ARBA00056267"/>
    </source>
</evidence>
<dbReference type="PANTHER" id="PTHR13931">
    <property type="entry name" value="UBIQUITINATION FACTOR E4"/>
    <property type="match status" value="1"/>
</dbReference>
<dbReference type="GO" id="GO:0036503">
    <property type="term" value="P:ERAD pathway"/>
    <property type="evidence" value="ECO:0007669"/>
    <property type="project" value="InterPro"/>
</dbReference>
<dbReference type="SUPFAM" id="SSF57850">
    <property type="entry name" value="RING/U-box"/>
    <property type="match status" value="1"/>
</dbReference>
<feature type="domain" description="U-box" evidence="19">
    <location>
        <begin position="1177"/>
        <end position="1250"/>
    </location>
</feature>
<evidence type="ECO:0000256" key="15">
    <source>
        <dbReference type="ARBA" id="ARBA00081821"/>
    </source>
</evidence>
<evidence type="ECO:0000256" key="3">
    <source>
        <dbReference type="ARBA" id="ARBA00004496"/>
    </source>
</evidence>
<dbReference type="OMA" id="DRTKPHW"/>
<proteinExistence type="inferred from homology"/>
<evidence type="ECO:0000259" key="19">
    <source>
        <dbReference type="PROSITE" id="PS51698"/>
    </source>
</evidence>
<dbReference type="GO" id="GO:0000151">
    <property type="term" value="C:ubiquitin ligase complex"/>
    <property type="evidence" value="ECO:0007669"/>
    <property type="project" value="InterPro"/>
</dbReference>
<gene>
    <name evidence="20" type="ORF">ZHAS_00007465</name>
</gene>
<dbReference type="GO" id="GO:0034450">
    <property type="term" value="F:ubiquitin-ubiquitin ligase activity"/>
    <property type="evidence" value="ECO:0007669"/>
    <property type="project" value="InterPro"/>
</dbReference>
<dbReference type="GO" id="GO:0005737">
    <property type="term" value="C:cytoplasm"/>
    <property type="evidence" value="ECO:0007669"/>
    <property type="project" value="UniProtKB-SubCell"/>
</dbReference>
<evidence type="ECO:0000256" key="11">
    <source>
        <dbReference type="ARBA" id="ARBA00022990"/>
    </source>
</evidence>
<feature type="compositionally biased region" description="Polar residues" evidence="18">
    <location>
        <begin position="19"/>
        <end position="28"/>
    </location>
</feature>
<accession>A0A084VP75</accession>
<feature type="region of interest" description="Disordered" evidence="18">
    <location>
        <begin position="140"/>
        <end position="197"/>
    </location>
</feature>
<reference evidence="20 22" key="1">
    <citation type="journal article" date="2014" name="BMC Genomics">
        <title>Genome sequence of Anopheles sinensis provides insight into genetics basis of mosquito competence for malaria parasites.</title>
        <authorList>
            <person name="Zhou D."/>
            <person name="Zhang D."/>
            <person name="Ding G."/>
            <person name="Shi L."/>
            <person name="Hou Q."/>
            <person name="Ye Y."/>
            <person name="Xu Y."/>
            <person name="Zhou H."/>
            <person name="Xiong C."/>
            <person name="Li S."/>
            <person name="Yu J."/>
            <person name="Hong S."/>
            <person name="Yu X."/>
            <person name="Zou P."/>
            <person name="Chen C."/>
            <person name="Chang X."/>
            <person name="Wang W."/>
            <person name="Lv Y."/>
            <person name="Sun Y."/>
            <person name="Ma L."/>
            <person name="Shen B."/>
            <person name="Zhu C."/>
        </authorList>
    </citation>
    <scope>NUCLEOTIDE SEQUENCE [LARGE SCALE GENOMIC DNA]</scope>
</reference>
<dbReference type="InterPro" id="IPR013083">
    <property type="entry name" value="Znf_RING/FYVE/PHD"/>
</dbReference>
<evidence type="ECO:0000256" key="17">
    <source>
        <dbReference type="SAM" id="Coils"/>
    </source>
</evidence>
<evidence type="ECO:0000256" key="10">
    <source>
        <dbReference type="ARBA" id="ARBA00022786"/>
    </source>
</evidence>
<evidence type="ECO:0000256" key="12">
    <source>
        <dbReference type="ARBA" id="ARBA00023242"/>
    </source>
</evidence>
<feature type="compositionally biased region" description="Basic and acidic residues" evidence="18">
    <location>
        <begin position="163"/>
        <end position="176"/>
    </location>
</feature>
<protein>
    <recommendedName>
        <fullName evidence="14">Ubiquitin conjugation factor E4 B</fullName>
        <ecNumber evidence="6">2.3.2.27</ecNumber>
    </recommendedName>
    <alternativeName>
        <fullName evidence="16">RING-type E3 ubiquitin transferase E4 B</fullName>
    </alternativeName>
    <alternativeName>
        <fullName evidence="15">Ubiquitin fusion degradation protein 2</fullName>
    </alternativeName>
</protein>
<dbReference type="GO" id="GO:0006511">
    <property type="term" value="P:ubiquitin-dependent protein catabolic process"/>
    <property type="evidence" value="ECO:0007669"/>
    <property type="project" value="InterPro"/>
</dbReference>
<evidence type="ECO:0000256" key="6">
    <source>
        <dbReference type="ARBA" id="ARBA00012483"/>
    </source>
</evidence>